<dbReference type="EMBL" id="BPVZ01000022">
    <property type="protein sequence ID" value="GKV04614.1"/>
    <property type="molecule type" value="Genomic_DNA"/>
</dbReference>
<gene>
    <name evidence="2" type="ORF">SLEP1_g16757</name>
</gene>
<feature type="domain" description="Reverse transcriptase Ty1/copia-type" evidence="1">
    <location>
        <begin position="2"/>
        <end position="99"/>
    </location>
</feature>
<keyword evidence="3" id="KW-1185">Reference proteome</keyword>
<dbReference type="SUPFAM" id="SSF56672">
    <property type="entry name" value="DNA/RNA polymerases"/>
    <property type="match status" value="1"/>
</dbReference>
<evidence type="ECO:0000313" key="3">
    <source>
        <dbReference type="Proteomes" id="UP001054252"/>
    </source>
</evidence>
<dbReference type="InterPro" id="IPR013103">
    <property type="entry name" value="RVT_2"/>
</dbReference>
<evidence type="ECO:0000259" key="1">
    <source>
        <dbReference type="Pfam" id="PF07727"/>
    </source>
</evidence>
<name>A0AAV5J2F9_9ROSI</name>
<dbReference type="InterPro" id="IPR043502">
    <property type="entry name" value="DNA/RNA_pol_sf"/>
</dbReference>
<evidence type="ECO:0000313" key="2">
    <source>
        <dbReference type="EMBL" id="GKV04614.1"/>
    </source>
</evidence>
<dbReference type="AlphaFoldDB" id="A0AAV5J2F9"/>
<comment type="caution">
    <text evidence="2">The sequence shown here is derived from an EMBL/GenBank/DDBJ whole genome shotgun (WGS) entry which is preliminary data.</text>
</comment>
<accession>A0AAV5J2F9</accession>
<dbReference type="CDD" id="cd09272">
    <property type="entry name" value="RNase_HI_RT_Ty1"/>
    <property type="match status" value="1"/>
</dbReference>
<dbReference type="Proteomes" id="UP001054252">
    <property type="component" value="Unassembled WGS sequence"/>
</dbReference>
<organism evidence="2 3">
    <name type="scientific">Rubroshorea leprosula</name>
    <dbReference type="NCBI Taxonomy" id="152421"/>
    <lineage>
        <taxon>Eukaryota</taxon>
        <taxon>Viridiplantae</taxon>
        <taxon>Streptophyta</taxon>
        <taxon>Embryophyta</taxon>
        <taxon>Tracheophyta</taxon>
        <taxon>Spermatophyta</taxon>
        <taxon>Magnoliopsida</taxon>
        <taxon>eudicotyledons</taxon>
        <taxon>Gunneridae</taxon>
        <taxon>Pentapetalae</taxon>
        <taxon>rosids</taxon>
        <taxon>malvids</taxon>
        <taxon>Malvales</taxon>
        <taxon>Dipterocarpaceae</taxon>
        <taxon>Rubroshorea</taxon>
    </lineage>
</organism>
<proteinExistence type="predicted"/>
<dbReference type="PANTHER" id="PTHR11439">
    <property type="entry name" value="GAG-POL-RELATED RETROTRANSPOSON"/>
    <property type="match status" value="1"/>
</dbReference>
<dbReference type="Pfam" id="PF07727">
    <property type="entry name" value="RVT_2"/>
    <property type="match status" value="1"/>
</dbReference>
<reference evidence="2 3" key="1">
    <citation type="journal article" date="2021" name="Commun. Biol.">
        <title>The genome of Shorea leprosula (Dipterocarpaceae) highlights the ecological relevance of drought in aseasonal tropical rainforests.</title>
        <authorList>
            <person name="Ng K.K.S."/>
            <person name="Kobayashi M.J."/>
            <person name="Fawcett J.A."/>
            <person name="Hatakeyama M."/>
            <person name="Paape T."/>
            <person name="Ng C.H."/>
            <person name="Ang C.C."/>
            <person name="Tnah L.H."/>
            <person name="Lee C.T."/>
            <person name="Nishiyama T."/>
            <person name="Sese J."/>
            <person name="O'Brien M.J."/>
            <person name="Copetti D."/>
            <person name="Mohd Noor M.I."/>
            <person name="Ong R.C."/>
            <person name="Putra M."/>
            <person name="Sireger I.Z."/>
            <person name="Indrioko S."/>
            <person name="Kosugi Y."/>
            <person name="Izuno A."/>
            <person name="Isagi Y."/>
            <person name="Lee S.L."/>
            <person name="Shimizu K.K."/>
        </authorList>
    </citation>
    <scope>NUCLEOTIDE SEQUENCE [LARGE SCALE GENOMIC DNA]</scope>
    <source>
        <strain evidence="2">214</strain>
    </source>
</reference>
<protein>
    <recommendedName>
        <fullName evidence="1">Reverse transcriptase Ty1/copia-type domain-containing protein</fullName>
    </recommendedName>
</protein>
<sequence length="271" mass="31078">MDTIRLVIALAAQNSWLTYQFDVKSALLHGNLQEQVFIDQPLDYVKSGSKHKVYKLKKALYGLKQAPRAWYSRIDAYFLKEGFQKCLYEHTLYIKFGDGDFGLFYKKGDQTNLVGFTDNDYARDLDDKKSTSGYIFMLGSGVVSWSSKKQPIVTLSTTEAEYVAATSCACQAIWLRRVLEELELNQHEATSIYCDNNSTIKLFGNLILHGRSKHIHVRYHFLCNLVEDETIELTYCRTEDQVTDIFTKPLKLTVFSKLRELLGVCSMQNSV</sequence>
<dbReference type="PANTHER" id="PTHR11439:SF517">
    <property type="entry name" value="CYSTEINE-RICH RLK (RECEPTOR-LIKE PROTEIN KINASE) 8"/>
    <property type="match status" value="1"/>
</dbReference>